<proteinExistence type="predicted"/>
<keyword evidence="3" id="KW-1185">Reference proteome</keyword>
<evidence type="ECO:0000313" key="3">
    <source>
        <dbReference type="Proteomes" id="UP000786693"/>
    </source>
</evidence>
<dbReference type="Proteomes" id="UP000786693">
    <property type="component" value="Unassembled WGS sequence"/>
</dbReference>
<dbReference type="RefSeq" id="WP_220750624.1">
    <property type="nucleotide sequence ID" value="NZ_BPFH01000012.1"/>
</dbReference>
<accession>A0ABQ4NRX2</accession>
<reference evidence="2 3" key="1">
    <citation type="submission" date="2021-05" db="EMBL/GenBank/DDBJ databases">
        <title>Bacteria Genome sequencing.</title>
        <authorList>
            <person name="Takabe Y."/>
            <person name="Nakajima Y."/>
            <person name="Suzuki S."/>
            <person name="Shiozaki T."/>
        </authorList>
    </citation>
    <scope>NUCLEOTIDE SEQUENCE [LARGE SCALE GENOMIC DNA]</scope>
    <source>
        <strain evidence="2 3">AI_62</strain>
    </source>
</reference>
<feature type="region of interest" description="Disordered" evidence="1">
    <location>
        <begin position="23"/>
        <end position="49"/>
    </location>
</feature>
<dbReference type="EMBL" id="BPFH01000012">
    <property type="protein sequence ID" value="GIT97148.1"/>
    <property type="molecule type" value="Genomic_DNA"/>
</dbReference>
<feature type="compositionally biased region" description="Polar residues" evidence="1">
    <location>
        <begin position="40"/>
        <end position="49"/>
    </location>
</feature>
<evidence type="ECO:0000256" key="1">
    <source>
        <dbReference type="SAM" id="MobiDB-lite"/>
    </source>
</evidence>
<protein>
    <submittedName>
        <fullName evidence="2">Uncharacterized protein</fullName>
    </submittedName>
</protein>
<gene>
    <name evidence="2" type="ORF">JANAI62_37710</name>
</gene>
<comment type="caution">
    <text evidence="2">The sequence shown here is derived from an EMBL/GenBank/DDBJ whole genome shotgun (WGS) entry which is preliminary data.</text>
</comment>
<organism evidence="2 3">
    <name type="scientific">Jannaschia pagri</name>
    <dbReference type="NCBI Taxonomy" id="2829797"/>
    <lineage>
        <taxon>Bacteria</taxon>
        <taxon>Pseudomonadati</taxon>
        <taxon>Pseudomonadota</taxon>
        <taxon>Alphaproteobacteria</taxon>
        <taxon>Rhodobacterales</taxon>
        <taxon>Roseobacteraceae</taxon>
        <taxon>Jannaschia</taxon>
    </lineage>
</organism>
<evidence type="ECO:0000313" key="2">
    <source>
        <dbReference type="EMBL" id="GIT97148.1"/>
    </source>
</evidence>
<sequence length="235" mass="25349">MLGVAFAISAILGLTFLLVGEDGPEEEQDNEHSDGADGDTSPQKESQDSSLLAELYDGEPKELVKDVVVLDGTDREGDAETHIGVISIADTDIENFPSHFSDWTQNTEVVVIEASEGQSIDIEVDRPGSLHVMNASFFDYGDRGDAIERHTGANVYFVPDGQQFGNDLRWSETGAVLYSDADAASESSETGGIKLIARVNTGIWSYLNNGTEVETLSDSRVFDFQITSSMGISLS</sequence>
<name>A0ABQ4NRX2_9RHOB</name>